<reference evidence="1 2" key="1">
    <citation type="journal article" date="2018" name="BMC Genomics">
        <title>Comparative genome analyses reveal sequence features reflecting distinct modes of host-adaptation between dicot and monocot powdery mildew.</title>
        <authorList>
            <person name="Wu Y."/>
            <person name="Ma X."/>
            <person name="Pan Z."/>
            <person name="Kale S.D."/>
            <person name="Song Y."/>
            <person name="King H."/>
            <person name="Zhang Q."/>
            <person name="Presley C."/>
            <person name="Deng X."/>
            <person name="Wei C.I."/>
            <person name="Xiao S."/>
        </authorList>
    </citation>
    <scope>NUCLEOTIDE SEQUENCE [LARGE SCALE GENOMIC DNA]</scope>
    <source>
        <strain evidence="1">UMSG2</strain>
    </source>
</reference>
<dbReference type="AlphaFoldDB" id="A0A420I3D0"/>
<evidence type="ECO:0000313" key="2">
    <source>
        <dbReference type="Proteomes" id="UP000286134"/>
    </source>
</evidence>
<proteinExistence type="predicted"/>
<dbReference type="Proteomes" id="UP000286134">
    <property type="component" value="Unassembled WGS sequence"/>
</dbReference>
<name>A0A420I3D0_9PEZI</name>
<comment type="caution">
    <text evidence="1">The sequence shown here is derived from an EMBL/GenBank/DDBJ whole genome shotgun (WGS) entry which is preliminary data.</text>
</comment>
<protein>
    <submittedName>
        <fullName evidence="1">Uncharacterized protein</fullName>
    </submittedName>
</protein>
<dbReference type="EMBL" id="MCFK01002073">
    <property type="protein sequence ID" value="RKF64177.1"/>
    <property type="molecule type" value="Genomic_DNA"/>
</dbReference>
<gene>
    <name evidence="1" type="ORF">OnM2_020057</name>
</gene>
<sequence length="79" mass="9082">MRRTMINLAPRRWNRAIDTSDKMSSVHDGILTGRNPVDHGKVWWIHIGVSTNKLDDTGFTETLYWPDGLLNRTIETCEA</sequence>
<keyword evidence="2" id="KW-1185">Reference proteome</keyword>
<evidence type="ECO:0000313" key="1">
    <source>
        <dbReference type="EMBL" id="RKF64177.1"/>
    </source>
</evidence>
<organism evidence="1 2">
    <name type="scientific">Erysiphe neolycopersici</name>
    <dbReference type="NCBI Taxonomy" id="212602"/>
    <lineage>
        <taxon>Eukaryota</taxon>
        <taxon>Fungi</taxon>
        <taxon>Dikarya</taxon>
        <taxon>Ascomycota</taxon>
        <taxon>Pezizomycotina</taxon>
        <taxon>Leotiomycetes</taxon>
        <taxon>Erysiphales</taxon>
        <taxon>Erysiphaceae</taxon>
        <taxon>Erysiphe</taxon>
    </lineage>
</organism>
<accession>A0A420I3D0</accession>